<comment type="similarity">
    <text evidence="1">Belongs to the YciI family.</text>
</comment>
<protein>
    <recommendedName>
        <fullName evidence="2">YCII-related domain-containing protein</fullName>
    </recommendedName>
</protein>
<gene>
    <name evidence="3" type="ORF">GCM10011611_17160</name>
</gene>
<accession>A0A8J2YSY6</accession>
<dbReference type="Proteomes" id="UP000646365">
    <property type="component" value="Unassembled WGS sequence"/>
</dbReference>
<reference evidence="3" key="2">
    <citation type="submission" date="2020-09" db="EMBL/GenBank/DDBJ databases">
        <authorList>
            <person name="Sun Q."/>
            <person name="Zhou Y."/>
        </authorList>
    </citation>
    <scope>NUCLEOTIDE SEQUENCE</scope>
    <source>
        <strain evidence="3">CGMCC 1.15725</strain>
    </source>
</reference>
<dbReference type="RefSeq" id="WP_189044667.1">
    <property type="nucleotide sequence ID" value="NZ_BMJQ01000004.1"/>
</dbReference>
<proteinExistence type="inferred from homology"/>
<reference evidence="3" key="1">
    <citation type="journal article" date="2014" name="Int. J. Syst. Evol. Microbiol.">
        <title>Complete genome sequence of Corynebacterium casei LMG S-19264T (=DSM 44701T), isolated from a smear-ripened cheese.</title>
        <authorList>
            <consortium name="US DOE Joint Genome Institute (JGI-PGF)"/>
            <person name="Walter F."/>
            <person name="Albersmeier A."/>
            <person name="Kalinowski J."/>
            <person name="Ruckert C."/>
        </authorList>
    </citation>
    <scope>NUCLEOTIDE SEQUENCE</scope>
    <source>
        <strain evidence="3">CGMCC 1.15725</strain>
    </source>
</reference>
<dbReference type="InterPro" id="IPR005545">
    <property type="entry name" value="YCII"/>
</dbReference>
<dbReference type="EMBL" id="BMJQ01000004">
    <property type="protein sequence ID" value="GGF12085.1"/>
    <property type="molecule type" value="Genomic_DNA"/>
</dbReference>
<dbReference type="InterPro" id="IPR011008">
    <property type="entry name" value="Dimeric_a/b-barrel"/>
</dbReference>
<dbReference type="SUPFAM" id="SSF54909">
    <property type="entry name" value="Dimeric alpha+beta barrel"/>
    <property type="match status" value="1"/>
</dbReference>
<keyword evidence="4" id="KW-1185">Reference proteome</keyword>
<evidence type="ECO:0000313" key="3">
    <source>
        <dbReference type="EMBL" id="GGF12085.1"/>
    </source>
</evidence>
<dbReference type="Pfam" id="PF03795">
    <property type="entry name" value="YCII"/>
    <property type="match status" value="1"/>
</dbReference>
<evidence type="ECO:0000313" key="4">
    <source>
        <dbReference type="Proteomes" id="UP000646365"/>
    </source>
</evidence>
<dbReference type="Gene3D" id="3.30.70.1060">
    <property type="entry name" value="Dimeric alpha+beta barrel"/>
    <property type="match status" value="1"/>
</dbReference>
<comment type="caution">
    <text evidence="3">The sequence shown here is derived from an EMBL/GenBank/DDBJ whole genome shotgun (WGS) entry which is preliminary data.</text>
</comment>
<dbReference type="PANTHER" id="PTHR35174:SF3">
    <property type="entry name" value="BLL7171 PROTEIN"/>
    <property type="match status" value="1"/>
</dbReference>
<dbReference type="PANTHER" id="PTHR35174">
    <property type="entry name" value="BLL7171 PROTEIN-RELATED"/>
    <property type="match status" value="1"/>
</dbReference>
<dbReference type="AlphaFoldDB" id="A0A8J2YSY6"/>
<evidence type="ECO:0000256" key="1">
    <source>
        <dbReference type="ARBA" id="ARBA00007689"/>
    </source>
</evidence>
<evidence type="ECO:0000259" key="2">
    <source>
        <dbReference type="Pfam" id="PF03795"/>
    </source>
</evidence>
<feature type="domain" description="YCII-related" evidence="2">
    <location>
        <begin position="1"/>
        <end position="112"/>
    </location>
</feature>
<sequence>MRYVCLIYFDPRKVFDGSAESNAVLAALAAHDQALKANGQLVFAQPLALPNAAMTVQVRDGKMSATDGPFMETKEMLGGLVVIEASDLNAAAQIAAGIPFATLGSIEVRPVPDYTKPRPKL</sequence>
<name>A0A8J2YSY6_9PROT</name>
<organism evidence="3 4">
    <name type="scientific">Aliidongia dinghuensis</name>
    <dbReference type="NCBI Taxonomy" id="1867774"/>
    <lineage>
        <taxon>Bacteria</taxon>
        <taxon>Pseudomonadati</taxon>
        <taxon>Pseudomonadota</taxon>
        <taxon>Alphaproteobacteria</taxon>
        <taxon>Rhodospirillales</taxon>
        <taxon>Dongiaceae</taxon>
        <taxon>Aliidongia</taxon>
    </lineage>
</organism>